<organism evidence="2 3">
    <name type="scientific">Ilyodon furcidens</name>
    <name type="common">goldbreast splitfin</name>
    <dbReference type="NCBI Taxonomy" id="33524"/>
    <lineage>
        <taxon>Eukaryota</taxon>
        <taxon>Metazoa</taxon>
        <taxon>Chordata</taxon>
        <taxon>Craniata</taxon>
        <taxon>Vertebrata</taxon>
        <taxon>Euteleostomi</taxon>
        <taxon>Actinopterygii</taxon>
        <taxon>Neopterygii</taxon>
        <taxon>Teleostei</taxon>
        <taxon>Neoteleostei</taxon>
        <taxon>Acanthomorphata</taxon>
        <taxon>Ovalentaria</taxon>
        <taxon>Atherinomorphae</taxon>
        <taxon>Cyprinodontiformes</taxon>
        <taxon>Goodeidae</taxon>
        <taxon>Ilyodon</taxon>
    </lineage>
</organism>
<reference evidence="2 3" key="1">
    <citation type="submission" date="2021-06" db="EMBL/GenBank/DDBJ databases">
        <authorList>
            <person name="Palmer J.M."/>
        </authorList>
    </citation>
    <scope>NUCLEOTIDE SEQUENCE [LARGE SCALE GENOMIC DNA]</scope>
    <source>
        <strain evidence="3">if_2019</strain>
        <tissue evidence="2">Muscle</tissue>
    </source>
</reference>
<comment type="caution">
    <text evidence="2">The sequence shown here is derived from an EMBL/GenBank/DDBJ whole genome shotgun (WGS) entry which is preliminary data.</text>
</comment>
<evidence type="ECO:0000313" key="3">
    <source>
        <dbReference type="Proteomes" id="UP001482620"/>
    </source>
</evidence>
<feature type="region of interest" description="Disordered" evidence="1">
    <location>
        <begin position="1"/>
        <end position="38"/>
    </location>
</feature>
<sequence>MMIDTEKKLLRTRDPTSPPASMSCSGPRSGGSHQGHTYRCSDAKEQFDYLNQLKTLKPSALLQWSSPASPQDQSGLQIGPAAGTEHLHQLLEGAFTQKQLSSC</sequence>
<dbReference type="Proteomes" id="UP001482620">
    <property type="component" value="Unassembled WGS sequence"/>
</dbReference>
<gene>
    <name evidence="2" type="ORF">ILYODFUR_035092</name>
</gene>
<name>A0ABV0TDP1_9TELE</name>
<keyword evidence="3" id="KW-1185">Reference proteome</keyword>
<protein>
    <submittedName>
        <fullName evidence="2">Uncharacterized protein</fullName>
    </submittedName>
</protein>
<proteinExistence type="predicted"/>
<evidence type="ECO:0000256" key="1">
    <source>
        <dbReference type="SAM" id="MobiDB-lite"/>
    </source>
</evidence>
<evidence type="ECO:0000313" key="2">
    <source>
        <dbReference type="EMBL" id="MEQ2231017.1"/>
    </source>
</evidence>
<accession>A0ABV0TDP1</accession>
<dbReference type="EMBL" id="JAHRIQ010029723">
    <property type="protein sequence ID" value="MEQ2231017.1"/>
    <property type="molecule type" value="Genomic_DNA"/>
</dbReference>
<feature type="compositionally biased region" description="Basic and acidic residues" evidence="1">
    <location>
        <begin position="1"/>
        <end position="14"/>
    </location>
</feature>